<dbReference type="SUPFAM" id="SSF53474">
    <property type="entry name" value="alpha/beta-Hydrolases"/>
    <property type="match status" value="1"/>
</dbReference>
<name>A0A117Q249_9ACTN</name>
<accession>A0A117Q249</accession>
<dbReference type="RefSeq" id="WP_067124507.1">
    <property type="nucleotide sequence ID" value="NZ_JBFACD010000020.1"/>
</dbReference>
<dbReference type="Gene3D" id="3.40.50.1820">
    <property type="entry name" value="alpha/beta hydrolase"/>
    <property type="match status" value="1"/>
</dbReference>
<organism evidence="1 2">
    <name type="scientific">Streptomyces yokosukanensis</name>
    <dbReference type="NCBI Taxonomy" id="67386"/>
    <lineage>
        <taxon>Bacteria</taxon>
        <taxon>Bacillati</taxon>
        <taxon>Actinomycetota</taxon>
        <taxon>Actinomycetes</taxon>
        <taxon>Kitasatosporales</taxon>
        <taxon>Streptomycetaceae</taxon>
        <taxon>Streptomyces</taxon>
    </lineage>
</organism>
<gene>
    <name evidence="1" type="ORF">AQI95_18995</name>
</gene>
<keyword evidence="1" id="KW-0378">Hydrolase</keyword>
<sequence>MTDAPAPGPTPTSAPAYDVTGSGPVLLVLPGGAGHPMGLGPLTERLSAHFTVVTYDPLGLAHGRLGLPVPEQRVTDWSEGAHRVLEAVLPAGGSAYVLGTSSGAIAALDLLARHPGRLAHVVAHEAPCVTVLPDGRERREELIGQLDGPVRPPAQGESATAFGVFLACVLRPFTSYLPSFTAPPGGLTLGAGVDSRGQVLHRTAAALAAGLGGAFVEFPGGHLGTVDHPVAFADLLTDTLRSSARTSA</sequence>
<evidence type="ECO:0000313" key="2">
    <source>
        <dbReference type="Proteomes" id="UP000053127"/>
    </source>
</evidence>
<dbReference type="STRING" id="67386.AQI95_18995"/>
<dbReference type="AlphaFoldDB" id="A0A117Q249"/>
<dbReference type="Proteomes" id="UP000053127">
    <property type="component" value="Unassembled WGS sequence"/>
</dbReference>
<dbReference type="GO" id="GO:0016787">
    <property type="term" value="F:hydrolase activity"/>
    <property type="evidence" value="ECO:0007669"/>
    <property type="project" value="UniProtKB-KW"/>
</dbReference>
<keyword evidence="2" id="KW-1185">Reference proteome</keyword>
<evidence type="ECO:0000313" key="1">
    <source>
        <dbReference type="EMBL" id="KUN04736.1"/>
    </source>
</evidence>
<proteinExistence type="predicted"/>
<reference evidence="1 2" key="1">
    <citation type="submission" date="2015-10" db="EMBL/GenBank/DDBJ databases">
        <title>Draft genome sequence of Streptomyces yokosukanensis DSM 40224, type strain for the species Streptomyces yokosukanensis.</title>
        <authorList>
            <person name="Ruckert C."/>
            <person name="Winkler A."/>
            <person name="Kalinowski J."/>
            <person name="Kampfer P."/>
            <person name="Glaeser S."/>
        </authorList>
    </citation>
    <scope>NUCLEOTIDE SEQUENCE [LARGE SCALE GENOMIC DNA]</scope>
    <source>
        <strain evidence="1 2">DSM 40224</strain>
    </source>
</reference>
<dbReference type="EMBL" id="LMWN01000025">
    <property type="protein sequence ID" value="KUN04736.1"/>
    <property type="molecule type" value="Genomic_DNA"/>
</dbReference>
<dbReference type="OrthoDB" id="3210164at2"/>
<protein>
    <submittedName>
        <fullName evidence="1">Hydrolase</fullName>
    </submittedName>
</protein>
<comment type="caution">
    <text evidence="1">The sequence shown here is derived from an EMBL/GenBank/DDBJ whole genome shotgun (WGS) entry which is preliminary data.</text>
</comment>
<dbReference type="InterPro" id="IPR029058">
    <property type="entry name" value="AB_hydrolase_fold"/>
</dbReference>